<dbReference type="CDD" id="cd14482">
    <property type="entry name" value="SPX_BAH1-like"/>
    <property type="match status" value="1"/>
</dbReference>
<keyword evidence="13" id="KW-1185">Reference proteome</keyword>
<reference evidence="12 13" key="1">
    <citation type="submission" date="2023-01" db="EMBL/GenBank/DDBJ databases">
        <authorList>
            <person name="Kreplak J."/>
        </authorList>
    </citation>
    <scope>NUCLEOTIDE SEQUENCE [LARGE SCALE GENOMIC DNA]</scope>
</reference>
<evidence type="ECO:0000313" key="13">
    <source>
        <dbReference type="Proteomes" id="UP001157006"/>
    </source>
</evidence>
<dbReference type="GO" id="GO:0061630">
    <property type="term" value="F:ubiquitin protein ligase activity"/>
    <property type="evidence" value="ECO:0007669"/>
    <property type="project" value="UniProtKB-EC"/>
</dbReference>
<keyword evidence="7" id="KW-0833">Ubl conjugation pathway</keyword>
<dbReference type="InterPro" id="IPR004331">
    <property type="entry name" value="SPX_dom"/>
</dbReference>
<dbReference type="SMART" id="SM00184">
    <property type="entry name" value="RING"/>
    <property type="match status" value="1"/>
</dbReference>
<evidence type="ECO:0000256" key="6">
    <source>
        <dbReference type="ARBA" id="ARBA00022771"/>
    </source>
</evidence>
<gene>
    <name evidence="12" type="ORF">VFH_III102200</name>
</gene>
<dbReference type="GO" id="GO:0008270">
    <property type="term" value="F:zinc ion binding"/>
    <property type="evidence" value="ECO:0007669"/>
    <property type="project" value="UniProtKB-KW"/>
</dbReference>
<evidence type="ECO:0000256" key="1">
    <source>
        <dbReference type="ARBA" id="ARBA00000900"/>
    </source>
</evidence>
<dbReference type="EMBL" id="OX451738">
    <property type="protein sequence ID" value="CAI8603783.1"/>
    <property type="molecule type" value="Genomic_DNA"/>
</dbReference>
<dbReference type="InterPro" id="IPR027370">
    <property type="entry name" value="Znf-RING_euk"/>
</dbReference>
<dbReference type="InterPro" id="IPR001841">
    <property type="entry name" value="Znf_RING"/>
</dbReference>
<evidence type="ECO:0000313" key="12">
    <source>
        <dbReference type="EMBL" id="CAI8603783.1"/>
    </source>
</evidence>
<evidence type="ECO:0000256" key="2">
    <source>
        <dbReference type="ARBA" id="ARBA00004906"/>
    </source>
</evidence>
<evidence type="ECO:0000259" key="11">
    <source>
        <dbReference type="PROSITE" id="PS51382"/>
    </source>
</evidence>
<evidence type="ECO:0000256" key="3">
    <source>
        <dbReference type="ARBA" id="ARBA00012483"/>
    </source>
</evidence>
<dbReference type="PANTHER" id="PTHR46764:SF1">
    <property type="entry name" value="E3 UBIQUITIN-PROTEIN LIGASE NLA"/>
    <property type="match status" value="1"/>
</dbReference>
<dbReference type="AlphaFoldDB" id="A0AAV1A2B0"/>
<dbReference type="PROSITE" id="PS51382">
    <property type="entry name" value="SPX"/>
    <property type="match status" value="1"/>
</dbReference>
<feature type="domain" description="RING-type" evidence="10">
    <location>
        <begin position="212"/>
        <end position="261"/>
    </location>
</feature>
<dbReference type="Gene3D" id="3.30.40.10">
    <property type="entry name" value="Zinc/RING finger domain, C3HC4 (zinc finger)"/>
    <property type="match status" value="1"/>
</dbReference>
<dbReference type="PANTHER" id="PTHR46764">
    <property type="entry name" value="E3 UBIQUITIN-PROTEIN LIGASE BAH1"/>
    <property type="match status" value="1"/>
</dbReference>
<evidence type="ECO:0000256" key="7">
    <source>
        <dbReference type="ARBA" id="ARBA00022786"/>
    </source>
</evidence>
<dbReference type="InterPro" id="IPR033326">
    <property type="entry name" value="BAH1"/>
</dbReference>
<keyword evidence="8" id="KW-0862">Zinc</keyword>
<dbReference type="Pfam" id="PF13445">
    <property type="entry name" value="zf-RING_UBOX"/>
    <property type="match status" value="1"/>
</dbReference>
<keyword evidence="5" id="KW-0479">Metal-binding</keyword>
<comment type="pathway">
    <text evidence="2">Protein modification; protein ubiquitination.</text>
</comment>
<evidence type="ECO:0000256" key="5">
    <source>
        <dbReference type="ARBA" id="ARBA00022723"/>
    </source>
</evidence>
<organism evidence="12 13">
    <name type="scientific">Vicia faba</name>
    <name type="common">Broad bean</name>
    <name type="synonym">Faba vulgaris</name>
    <dbReference type="NCBI Taxonomy" id="3906"/>
    <lineage>
        <taxon>Eukaryota</taxon>
        <taxon>Viridiplantae</taxon>
        <taxon>Streptophyta</taxon>
        <taxon>Embryophyta</taxon>
        <taxon>Tracheophyta</taxon>
        <taxon>Spermatophyta</taxon>
        <taxon>Magnoliopsida</taxon>
        <taxon>eudicotyledons</taxon>
        <taxon>Gunneridae</taxon>
        <taxon>Pentapetalae</taxon>
        <taxon>rosids</taxon>
        <taxon>fabids</taxon>
        <taxon>Fabales</taxon>
        <taxon>Fabaceae</taxon>
        <taxon>Papilionoideae</taxon>
        <taxon>50 kb inversion clade</taxon>
        <taxon>NPAAA clade</taxon>
        <taxon>Hologalegina</taxon>
        <taxon>IRL clade</taxon>
        <taxon>Fabeae</taxon>
        <taxon>Vicia</taxon>
    </lineage>
</organism>
<proteinExistence type="predicted"/>
<sequence length="316" mass="36045">MKFCKTYQEFMRGQEQKMLPVVGFKKLKKIMKTCRRSSPYHRTCPDQCAVCDGTFFPCLLNEMSEIVGCFNQRAQKLLELHLASGFKKYIIILKGKSKSNHSTLVHEGKDLVVYALINAVAIRKILKKYDKIHYSKQGQLFKSQAQTMHKEILQSPWLIELMALHINLRETKAKSRKSSALFDGCYLTLKDGKPSLACELFDSIKVDIDLTCSICLDTVFDPVSLSCGHIFCYSCACSSASVTIVDGLKEAHSKEKCPLCRSAGVYQGSVHLEELNILLGRSCTEYWEERLQMERVERVKQAKEHWETQCRAFMGI</sequence>
<accession>A0AAV1A2B0</accession>
<dbReference type="Proteomes" id="UP001157006">
    <property type="component" value="Chromosome 3"/>
</dbReference>
<dbReference type="CDD" id="cd23127">
    <property type="entry name" value="RING-HC_BAH1-like"/>
    <property type="match status" value="1"/>
</dbReference>
<comment type="catalytic activity">
    <reaction evidence="1">
        <text>S-ubiquitinyl-[E2 ubiquitin-conjugating enzyme]-L-cysteine + [acceptor protein]-L-lysine = [E2 ubiquitin-conjugating enzyme]-L-cysteine + N(6)-ubiquitinyl-[acceptor protein]-L-lysine.</text>
        <dbReference type="EC" id="2.3.2.27"/>
    </reaction>
</comment>
<keyword evidence="4" id="KW-0808">Transferase</keyword>
<dbReference type="SUPFAM" id="SSF57850">
    <property type="entry name" value="RING/U-box"/>
    <property type="match status" value="1"/>
</dbReference>
<dbReference type="InterPro" id="IPR013083">
    <property type="entry name" value="Znf_RING/FYVE/PHD"/>
</dbReference>
<feature type="domain" description="SPX" evidence="11">
    <location>
        <begin position="1"/>
        <end position="143"/>
    </location>
</feature>
<dbReference type="PROSITE" id="PS00518">
    <property type="entry name" value="ZF_RING_1"/>
    <property type="match status" value="1"/>
</dbReference>
<evidence type="ECO:0000256" key="9">
    <source>
        <dbReference type="PROSITE-ProRule" id="PRU00175"/>
    </source>
</evidence>
<evidence type="ECO:0000256" key="8">
    <source>
        <dbReference type="ARBA" id="ARBA00022833"/>
    </source>
</evidence>
<keyword evidence="6 9" id="KW-0863">Zinc-finger</keyword>
<dbReference type="PROSITE" id="PS50089">
    <property type="entry name" value="ZF_RING_2"/>
    <property type="match status" value="1"/>
</dbReference>
<dbReference type="EC" id="2.3.2.27" evidence="3"/>
<dbReference type="InterPro" id="IPR017907">
    <property type="entry name" value="Znf_RING_CS"/>
</dbReference>
<name>A0AAV1A2B0_VICFA</name>
<evidence type="ECO:0000259" key="10">
    <source>
        <dbReference type="PROSITE" id="PS50089"/>
    </source>
</evidence>
<evidence type="ECO:0000256" key="4">
    <source>
        <dbReference type="ARBA" id="ARBA00022679"/>
    </source>
</evidence>
<protein>
    <recommendedName>
        <fullName evidence="3">RING-type E3 ubiquitin transferase</fullName>
        <ecNumber evidence="3">2.3.2.27</ecNumber>
    </recommendedName>
</protein>